<name>A0A2N7X032_9BURK</name>
<dbReference type="AlphaFoldDB" id="A0A2N7X032"/>
<comment type="caution">
    <text evidence="3">The sequence shown here is derived from an EMBL/GenBank/DDBJ whole genome shotgun (WGS) entry which is preliminary data.</text>
</comment>
<feature type="chain" id="PRO_5014776331" evidence="2">
    <location>
        <begin position="23"/>
        <end position="102"/>
    </location>
</feature>
<evidence type="ECO:0000256" key="2">
    <source>
        <dbReference type="SAM" id="SignalP"/>
    </source>
</evidence>
<dbReference type="Proteomes" id="UP000235777">
    <property type="component" value="Unassembled WGS sequence"/>
</dbReference>
<keyword evidence="2" id="KW-0732">Signal</keyword>
<keyword evidence="4" id="KW-1185">Reference proteome</keyword>
<organism evidence="3 4">
    <name type="scientific">Trinickia symbiotica</name>
    <dbReference type="NCBI Taxonomy" id="863227"/>
    <lineage>
        <taxon>Bacteria</taxon>
        <taxon>Pseudomonadati</taxon>
        <taxon>Pseudomonadota</taxon>
        <taxon>Betaproteobacteria</taxon>
        <taxon>Burkholderiales</taxon>
        <taxon>Burkholderiaceae</taxon>
        <taxon>Trinickia</taxon>
    </lineage>
</organism>
<evidence type="ECO:0000256" key="1">
    <source>
        <dbReference type="SAM" id="MobiDB-lite"/>
    </source>
</evidence>
<evidence type="ECO:0000313" key="3">
    <source>
        <dbReference type="EMBL" id="PMS34931.1"/>
    </source>
</evidence>
<evidence type="ECO:0000313" key="4">
    <source>
        <dbReference type="Proteomes" id="UP000235777"/>
    </source>
</evidence>
<dbReference type="EMBL" id="PNYC01000014">
    <property type="protein sequence ID" value="PMS34931.1"/>
    <property type="molecule type" value="Genomic_DNA"/>
</dbReference>
<gene>
    <name evidence="3" type="ORF">C0Z20_21325</name>
</gene>
<dbReference type="InterPro" id="IPR025421">
    <property type="entry name" value="DUF4148"/>
</dbReference>
<reference evidence="3 4" key="1">
    <citation type="submission" date="2018-01" db="EMBL/GenBank/DDBJ databases">
        <title>Whole genome analyses suggest that Burkholderia sensu lato contains two further novel genera in the rhizoxinica-symbiotica group Mycetohabitans gen. nov., and Trinickia gen. nov.: implications for the evolution of diazotrophy and nodulation in the Burkholderiaceae.</title>
        <authorList>
            <person name="Estrada-de los Santos P."/>
            <person name="Palmer M."/>
            <person name="Chavez-Ramirez B."/>
            <person name="Beukes C."/>
            <person name="Steenkamp E.T."/>
            <person name="Hirsch A.M."/>
            <person name="Manyaka P."/>
            <person name="Maluk M."/>
            <person name="Lafos M."/>
            <person name="Crook M."/>
            <person name="Gross E."/>
            <person name="Simon M.F."/>
            <person name="Bueno dos Reis Junior F."/>
            <person name="Poole P.S."/>
            <person name="Venter S.N."/>
            <person name="James E.K."/>
        </authorList>
    </citation>
    <scope>NUCLEOTIDE SEQUENCE [LARGE SCALE GENOMIC DNA]</scope>
    <source>
        <strain evidence="3 4">JPY 581</strain>
    </source>
</reference>
<accession>A0A2N7X032</accession>
<dbReference type="OrthoDB" id="9035269at2"/>
<feature type="compositionally biased region" description="Polar residues" evidence="1">
    <location>
        <begin position="90"/>
        <end position="102"/>
    </location>
</feature>
<protein>
    <submittedName>
        <fullName evidence="3">DUF4148 domain-containing protein</fullName>
    </submittedName>
</protein>
<feature type="region of interest" description="Disordered" evidence="1">
    <location>
        <begin position="71"/>
        <end position="102"/>
    </location>
</feature>
<proteinExistence type="predicted"/>
<dbReference type="Pfam" id="PF13663">
    <property type="entry name" value="DUF4148"/>
    <property type="match status" value="1"/>
</dbReference>
<dbReference type="RefSeq" id="WP_035469559.1">
    <property type="nucleotide sequence ID" value="NZ_KB890209.1"/>
</dbReference>
<feature type="signal peptide" evidence="2">
    <location>
        <begin position="1"/>
        <end position="22"/>
    </location>
</feature>
<sequence>MKSIIKAVAIAVALAAPVVSFAQSNNQPLTRAQVRADLVRVEKAGYNPLDWLHYPENIQAAEARIAAQDANNGVGGAQSGAESGRASDGAISSYSPPIAQHN</sequence>